<comment type="caution">
    <text evidence="2">The sequence shown here is derived from an EMBL/GenBank/DDBJ whole genome shotgun (WGS) entry which is preliminary data.</text>
</comment>
<dbReference type="GO" id="GO:0050135">
    <property type="term" value="F:NADP+ nucleosidase activity"/>
    <property type="evidence" value="ECO:0007669"/>
    <property type="project" value="InterPro"/>
</dbReference>
<dbReference type="RefSeq" id="WP_159754683.1">
    <property type="nucleotide sequence ID" value="NZ_CASSPE010000051.1"/>
</dbReference>
<dbReference type="Pfam" id="PF14021">
    <property type="entry name" value="TNT"/>
    <property type="match status" value="1"/>
</dbReference>
<evidence type="ECO:0000313" key="2">
    <source>
        <dbReference type="EMBL" id="MXP78269.1"/>
    </source>
</evidence>
<dbReference type="InterPro" id="IPR025331">
    <property type="entry name" value="TNT"/>
</dbReference>
<feature type="domain" description="TNT" evidence="1">
    <location>
        <begin position="64"/>
        <end position="154"/>
    </location>
</feature>
<organism evidence="2 3">
    <name type="scientific">Sporofaciens musculi</name>
    <dbReference type="NCBI Taxonomy" id="2681861"/>
    <lineage>
        <taxon>Bacteria</taxon>
        <taxon>Bacillati</taxon>
        <taxon>Bacillota</taxon>
        <taxon>Clostridia</taxon>
        <taxon>Lachnospirales</taxon>
        <taxon>Lachnospiraceae</taxon>
        <taxon>Sporofaciens</taxon>
    </lineage>
</organism>
<evidence type="ECO:0000313" key="3">
    <source>
        <dbReference type="Proteomes" id="UP000460412"/>
    </source>
</evidence>
<keyword evidence="2" id="KW-0378">Hydrolase</keyword>
<proteinExistence type="predicted"/>
<gene>
    <name evidence="2" type="ORF">GN277_23830</name>
</gene>
<name>A0A7X3MKY5_9FIRM</name>
<dbReference type="Proteomes" id="UP000460412">
    <property type="component" value="Unassembled WGS sequence"/>
</dbReference>
<evidence type="ECO:0000259" key="1">
    <source>
        <dbReference type="Pfam" id="PF14021"/>
    </source>
</evidence>
<dbReference type="EMBL" id="WUQX01000001">
    <property type="protein sequence ID" value="MXP78269.1"/>
    <property type="molecule type" value="Genomic_DNA"/>
</dbReference>
<dbReference type="AlphaFoldDB" id="A0A7X3MKY5"/>
<protein>
    <submittedName>
        <fullName evidence="2">Glycohydrolase toxin TNT-related protein</fullName>
    </submittedName>
</protein>
<keyword evidence="3" id="KW-1185">Reference proteome</keyword>
<accession>A0A7X3MKY5</accession>
<sequence>MKNDKGEIISGIRQLKKPEYGTGKNNRFGQPIVNWNYLSKYADDDGFDIRNIESNGKHTIEYILPYGSRIIRYGSEIGHFSSPKGTAYEELSLPYIPESMEYNEYKVIADNVRIVCVVDKGIVAPGFDSLGGAVQYLHPITIREAVKKGMLERI</sequence>
<reference evidence="2 3" key="1">
    <citation type="submission" date="2019-12" db="EMBL/GenBank/DDBJ databases">
        <title>Sporaefaciens musculi gen. nov., sp. nov., a novel bacterium isolated from the caecum of an obese mouse.</title>
        <authorList>
            <person name="Rasmussen T.S."/>
            <person name="Streidl T."/>
            <person name="Hitch T.C.A."/>
            <person name="Wortmann E."/>
            <person name="Deptula P."/>
            <person name="Hansen M."/>
            <person name="Nielsen D.S."/>
            <person name="Clavel T."/>
            <person name="Vogensen F.K."/>
        </authorList>
    </citation>
    <scope>NUCLEOTIDE SEQUENCE [LARGE SCALE GENOMIC DNA]</scope>
    <source>
        <strain evidence="2 3">WCA-9-b2</strain>
    </source>
</reference>